<sequence length="144" mass="15447">MKIIFITTLLGIVFFTGCDELIPNAGECDSVYVGKWGLSATGRYSNSNCTGDIDKTSIDPVTNFLNLSADCSYTAEDNFFCDDVNDSNYATMCTGTWSSDGSTVSIISLFTVDYTYSNNQLTSALEVTQGGDINGNGVIDGIEM</sequence>
<reference evidence="1" key="1">
    <citation type="submission" date="2018-05" db="EMBL/GenBank/DDBJ databases">
        <authorList>
            <person name="Lanie J.A."/>
            <person name="Ng W.-L."/>
            <person name="Kazmierczak K.M."/>
            <person name="Andrzejewski T.M."/>
            <person name="Davidsen T.M."/>
            <person name="Wayne K.J."/>
            <person name="Tettelin H."/>
            <person name="Glass J.I."/>
            <person name="Rusch D."/>
            <person name="Podicherti R."/>
            <person name="Tsui H.-C.T."/>
            <person name="Winkler M.E."/>
        </authorList>
    </citation>
    <scope>NUCLEOTIDE SEQUENCE</scope>
</reference>
<proteinExistence type="predicted"/>
<dbReference type="InterPro" id="IPR018247">
    <property type="entry name" value="EF_Hand_1_Ca_BS"/>
</dbReference>
<dbReference type="PROSITE" id="PS51257">
    <property type="entry name" value="PROKAR_LIPOPROTEIN"/>
    <property type="match status" value="1"/>
</dbReference>
<evidence type="ECO:0000313" key="1">
    <source>
        <dbReference type="EMBL" id="SVC01821.1"/>
    </source>
</evidence>
<name>A0A382IT53_9ZZZZ</name>
<dbReference type="EMBL" id="UINC01068875">
    <property type="protein sequence ID" value="SVC01821.1"/>
    <property type="molecule type" value="Genomic_DNA"/>
</dbReference>
<feature type="non-terminal residue" evidence="1">
    <location>
        <position position="144"/>
    </location>
</feature>
<accession>A0A382IT53</accession>
<organism evidence="1">
    <name type="scientific">marine metagenome</name>
    <dbReference type="NCBI Taxonomy" id="408172"/>
    <lineage>
        <taxon>unclassified sequences</taxon>
        <taxon>metagenomes</taxon>
        <taxon>ecological metagenomes</taxon>
    </lineage>
</organism>
<dbReference type="AlphaFoldDB" id="A0A382IT53"/>
<dbReference type="PROSITE" id="PS00018">
    <property type="entry name" value="EF_HAND_1"/>
    <property type="match status" value="1"/>
</dbReference>
<protein>
    <submittedName>
        <fullName evidence="1">Uncharacterized protein</fullName>
    </submittedName>
</protein>
<gene>
    <name evidence="1" type="ORF">METZ01_LOCUS254675</name>
</gene>